<reference evidence="3 4" key="1">
    <citation type="journal article" date="2018" name="Int. J. Syst. Evol. Microbiol.">
        <title>Lactobacillus bambusae sp. nov., isolated from a traditional fermented Ma-bamboo shoots of Taiwan.</title>
        <authorList>
            <person name="Wang L.-T."/>
        </authorList>
    </citation>
    <scope>NUCLEOTIDE SEQUENCE [LARGE SCALE GENOMIC DNA]</scope>
    <source>
        <strain evidence="3 4">BS-W1</strain>
    </source>
</reference>
<organism evidence="3 4">
    <name type="scientific">Levilactobacillus bambusae</name>
    <dbReference type="NCBI Taxonomy" id="2024736"/>
    <lineage>
        <taxon>Bacteria</taxon>
        <taxon>Bacillati</taxon>
        <taxon>Bacillota</taxon>
        <taxon>Bacilli</taxon>
        <taxon>Lactobacillales</taxon>
        <taxon>Lactobacillaceae</taxon>
        <taxon>Levilactobacillus</taxon>
    </lineage>
</organism>
<sequence length="148" mass="16745">MEWTSIITTFLTVAGGVIAGWFTYEQKSQTADTSNQSLIFSQLQDMIKTVQDMQDEARKNLDLIGEKDTKISTMSAQIKIQTSQITAQSQQIKEQSKTIKEQSGVIDKLTKQIGELKGRINELLEQLDTQNKGGGRDENSQLTYRRKR</sequence>
<keyword evidence="2" id="KW-0812">Transmembrane</keyword>
<evidence type="ECO:0000256" key="2">
    <source>
        <dbReference type="SAM" id="Phobius"/>
    </source>
</evidence>
<evidence type="ECO:0000256" key="1">
    <source>
        <dbReference type="SAM" id="MobiDB-lite"/>
    </source>
</evidence>
<keyword evidence="2" id="KW-0472">Membrane</keyword>
<feature type="region of interest" description="Disordered" evidence="1">
    <location>
        <begin position="127"/>
        <end position="148"/>
    </location>
</feature>
<protein>
    <submittedName>
        <fullName evidence="3">Uncharacterized protein</fullName>
    </submittedName>
</protein>
<dbReference type="AlphaFoldDB" id="A0A2V1N152"/>
<gene>
    <name evidence="3" type="ORF">DCM90_01850</name>
</gene>
<dbReference type="RefSeq" id="WP_109249657.1">
    <property type="nucleotide sequence ID" value="NZ_QCXQ01000001.1"/>
</dbReference>
<keyword evidence="4" id="KW-1185">Reference proteome</keyword>
<comment type="caution">
    <text evidence="3">The sequence shown here is derived from an EMBL/GenBank/DDBJ whole genome shotgun (WGS) entry which is preliminary data.</text>
</comment>
<dbReference type="Proteomes" id="UP000245080">
    <property type="component" value="Unassembled WGS sequence"/>
</dbReference>
<name>A0A2V1N152_9LACO</name>
<accession>A0A2V1N152</accession>
<dbReference type="Gene3D" id="1.10.287.2610">
    <property type="match status" value="1"/>
</dbReference>
<evidence type="ECO:0000313" key="3">
    <source>
        <dbReference type="EMBL" id="PWG00944.1"/>
    </source>
</evidence>
<keyword evidence="2" id="KW-1133">Transmembrane helix</keyword>
<evidence type="ECO:0000313" key="4">
    <source>
        <dbReference type="Proteomes" id="UP000245080"/>
    </source>
</evidence>
<feature type="transmembrane region" description="Helical" evidence="2">
    <location>
        <begin position="6"/>
        <end position="24"/>
    </location>
</feature>
<dbReference type="EMBL" id="QCXQ01000001">
    <property type="protein sequence ID" value="PWG00944.1"/>
    <property type="molecule type" value="Genomic_DNA"/>
</dbReference>
<proteinExistence type="predicted"/>
<dbReference type="SUPFAM" id="SSF58100">
    <property type="entry name" value="Bacterial hemolysins"/>
    <property type="match status" value="1"/>
</dbReference>